<reference evidence="7 8" key="1">
    <citation type="submission" date="2015-12" db="EMBL/GenBank/DDBJ databases">
        <title>The genome of Folsomia candida.</title>
        <authorList>
            <person name="Faddeeva A."/>
            <person name="Derks M.F."/>
            <person name="Anvar Y."/>
            <person name="Smit S."/>
            <person name="Van Straalen N."/>
            <person name="Roelofs D."/>
        </authorList>
    </citation>
    <scope>NUCLEOTIDE SEQUENCE [LARGE SCALE GENOMIC DNA]</scope>
    <source>
        <strain evidence="7 8">VU population</strain>
        <tissue evidence="7">Whole body</tissue>
    </source>
</reference>
<keyword evidence="5 6" id="KW-0472">Membrane</keyword>
<evidence type="ECO:0000256" key="6">
    <source>
        <dbReference type="SAM" id="Phobius"/>
    </source>
</evidence>
<dbReference type="EMBL" id="LNIX01000025">
    <property type="protein sequence ID" value="OXA42595.1"/>
    <property type="molecule type" value="Genomic_DNA"/>
</dbReference>
<comment type="caution">
    <text evidence="7">The sequence shown here is derived from an EMBL/GenBank/DDBJ whole genome shotgun (WGS) entry which is preliminary data.</text>
</comment>
<evidence type="ECO:0000256" key="2">
    <source>
        <dbReference type="ARBA" id="ARBA00007304"/>
    </source>
</evidence>
<evidence type="ECO:0000256" key="4">
    <source>
        <dbReference type="ARBA" id="ARBA00022989"/>
    </source>
</evidence>
<name>A0A226DAL8_FOLCA</name>
<keyword evidence="3 6" id="KW-0812">Transmembrane</keyword>
<accession>A0A226DAL8</accession>
<dbReference type="AlphaFoldDB" id="A0A226DAL8"/>
<feature type="transmembrane region" description="Helical" evidence="6">
    <location>
        <begin position="12"/>
        <end position="31"/>
    </location>
</feature>
<evidence type="ECO:0000256" key="5">
    <source>
        <dbReference type="ARBA" id="ARBA00023136"/>
    </source>
</evidence>
<comment type="subcellular location">
    <subcellularLocation>
        <location evidence="1">Membrane</location>
        <topology evidence="1">Single-pass membrane protein</topology>
    </subcellularLocation>
</comment>
<comment type="similarity">
    <text evidence="2">Belongs to the SMIM12 family.</text>
</comment>
<dbReference type="Proteomes" id="UP000198287">
    <property type="component" value="Unassembled WGS sequence"/>
</dbReference>
<evidence type="ECO:0000313" key="7">
    <source>
        <dbReference type="EMBL" id="OXA42595.1"/>
    </source>
</evidence>
<evidence type="ECO:0000256" key="1">
    <source>
        <dbReference type="ARBA" id="ARBA00004167"/>
    </source>
</evidence>
<sequence>MLPVVWAMLRSYAPIILLPVSAVIGLIGYNLEAILSDKYTPYKPSIEEQREDRQLQELGNNGSPLVETLHERKFVPKSIFERNLSPKLEAKRLQQEQQHSV</sequence>
<dbReference type="STRING" id="158441.A0A226DAL8"/>
<dbReference type="InterPro" id="IPR031933">
    <property type="entry name" value="UPF0767"/>
</dbReference>
<gene>
    <name evidence="7" type="ORF">Fcan01_22633</name>
</gene>
<proteinExistence type="inferred from homology"/>
<evidence type="ECO:0000313" key="8">
    <source>
        <dbReference type="Proteomes" id="UP000198287"/>
    </source>
</evidence>
<dbReference type="GO" id="GO:0016020">
    <property type="term" value="C:membrane"/>
    <property type="evidence" value="ECO:0007669"/>
    <property type="project" value="UniProtKB-SubCell"/>
</dbReference>
<dbReference type="PANTHER" id="PTHR28599:SF1">
    <property type="entry name" value="SMALL INTEGRAL MEMBRANE PROTEIN 12"/>
    <property type="match status" value="1"/>
</dbReference>
<dbReference type="PANTHER" id="PTHR28599">
    <property type="entry name" value="SMALL INTEGRAL MEMBRANE PROTEIN 12"/>
    <property type="match status" value="1"/>
</dbReference>
<protein>
    <submittedName>
        <fullName evidence="7">Small integral membrane protein 12</fullName>
    </submittedName>
</protein>
<organism evidence="7 8">
    <name type="scientific">Folsomia candida</name>
    <name type="common">Springtail</name>
    <dbReference type="NCBI Taxonomy" id="158441"/>
    <lineage>
        <taxon>Eukaryota</taxon>
        <taxon>Metazoa</taxon>
        <taxon>Ecdysozoa</taxon>
        <taxon>Arthropoda</taxon>
        <taxon>Hexapoda</taxon>
        <taxon>Collembola</taxon>
        <taxon>Entomobryomorpha</taxon>
        <taxon>Isotomoidea</taxon>
        <taxon>Isotomidae</taxon>
        <taxon>Proisotominae</taxon>
        <taxon>Folsomia</taxon>
    </lineage>
</organism>
<keyword evidence="4 6" id="KW-1133">Transmembrane helix</keyword>
<dbReference type="OMA" id="HNPLEVN"/>
<evidence type="ECO:0000256" key="3">
    <source>
        <dbReference type="ARBA" id="ARBA00022692"/>
    </source>
</evidence>
<keyword evidence="8" id="KW-1185">Reference proteome</keyword>
<dbReference type="Pfam" id="PF15990">
    <property type="entry name" value="UPF0767"/>
    <property type="match status" value="1"/>
</dbReference>